<reference evidence="5" key="2">
    <citation type="submission" date="2006-01" db="EMBL/GenBank/DDBJ databases">
        <authorList>
            <person name="Genoscope"/>
        </authorList>
    </citation>
    <scope>NUCLEOTIDE SEQUENCE</scope>
</reference>
<dbReference type="Gene3D" id="1.10.1060.10">
    <property type="entry name" value="Alpha-helical ferredoxin"/>
    <property type="match status" value="1"/>
</dbReference>
<keyword evidence="2" id="KW-0408">Iron</keyword>
<dbReference type="OrthoDB" id="9803192at2"/>
<dbReference type="Gene3D" id="3.30.70.3270">
    <property type="match status" value="1"/>
</dbReference>
<dbReference type="PROSITE" id="PS51379">
    <property type="entry name" value="4FE4S_FER_2"/>
    <property type="match status" value="2"/>
</dbReference>
<keyword evidence="8" id="KW-1185">Reference proteome</keyword>
<evidence type="ECO:0000313" key="6">
    <source>
        <dbReference type="EMBL" id="QII10409.1"/>
    </source>
</evidence>
<reference evidence="7" key="3">
    <citation type="submission" date="2017-10" db="EMBL/GenBank/DDBJ databases">
        <authorList>
            <person name="Banno H."/>
            <person name="Chua N.-H."/>
        </authorList>
    </citation>
    <scope>NUCLEOTIDE SEQUENCE [LARGE SCALE GENOMIC DNA]</scope>
    <source>
        <strain evidence="7">Kuenenia_mbr1_ru-nijmegen</strain>
    </source>
</reference>
<dbReference type="EMBL" id="LT934425">
    <property type="protein sequence ID" value="SOH03779.1"/>
    <property type="molecule type" value="Genomic_DNA"/>
</dbReference>
<proteinExistence type="predicted"/>
<dbReference type="EMBL" id="CP049055">
    <property type="protein sequence ID" value="QII10409.1"/>
    <property type="molecule type" value="Genomic_DNA"/>
</dbReference>
<dbReference type="Pfam" id="PF12838">
    <property type="entry name" value="Fer4_7"/>
    <property type="match status" value="1"/>
</dbReference>
<evidence type="ECO:0000256" key="3">
    <source>
        <dbReference type="ARBA" id="ARBA00023014"/>
    </source>
</evidence>
<dbReference type="InterPro" id="IPR023753">
    <property type="entry name" value="FAD/NAD-binding_dom"/>
</dbReference>
<evidence type="ECO:0000256" key="2">
    <source>
        <dbReference type="ARBA" id="ARBA00023004"/>
    </source>
</evidence>
<dbReference type="InterPro" id="IPR036188">
    <property type="entry name" value="FAD/NAD-bd_sf"/>
</dbReference>
<dbReference type="Pfam" id="PF14691">
    <property type="entry name" value="Fer4_20"/>
    <property type="match status" value="1"/>
</dbReference>
<organism evidence="5">
    <name type="scientific">Kuenenia stuttgartiensis</name>
    <dbReference type="NCBI Taxonomy" id="174633"/>
    <lineage>
        <taxon>Bacteria</taxon>
        <taxon>Pseudomonadati</taxon>
        <taxon>Planctomycetota</taxon>
        <taxon>Candidatus Brocadiia</taxon>
        <taxon>Candidatus Brocadiales</taxon>
        <taxon>Candidatus Brocadiaceae</taxon>
        <taxon>Candidatus Kuenenia</taxon>
    </lineage>
</organism>
<evidence type="ECO:0000256" key="1">
    <source>
        <dbReference type="ARBA" id="ARBA00022723"/>
    </source>
</evidence>
<reference evidence="5" key="1">
    <citation type="journal article" date="2006" name="Nature">
        <title>Deciphering the evolution and metabolism of an anammox bacterium from a community genome.</title>
        <authorList>
            <person name="Strous M."/>
            <person name="Pelletier E."/>
            <person name="Mangenot S."/>
            <person name="Rattei T."/>
            <person name="Lehner A."/>
            <person name="Taylor M.W."/>
            <person name="Horn M."/>
            <person name="Daims H."/>
            <person name="Bartol-Mavel D."/>
            <person name="Wincker P."/>
            <person name="Barbe V."/>
            <person name="Fonknechten N."/>
            <person name="Vallenet D."/>
            <person name="Segurens B."/>
            <person name="Schenowitz-Truong C."/>
            <person name="Medigue C."/>
            <person name="Collingro A."/>
            <person name="Snel B."/>
            <person name="Dutilh B.E."/>
            <person name="OpDenCamp H.J.M."/>
            <person name="vanDerDrift C."/>
            <person name="Cirpus I."/>
            <person name="vanDePas-Schoonen K.T."/>
            <person name="Harhangi H.R."/>
            <person name="vanNiftrik L."/>
            <person name="Schmid M."/>
            <person name="Keltjens J."/>
            <person name="vanDeVossenberg J."/>
            <person name="Kartal B."/>
            <person name="Meier H."/>
            <person name="Frishman D."/>
            <person name="Huynen M.A."/>
            <person name="Mewes H."/>
            <person name="Weissenbach J."/>
            <person name="Jetten M.S.M."/>
            <person name="Wagner M."/>
            <person name="LePaslier D."/>
        </authorList>
    </citation>
    <scope>NUCLEOTIDE SEQUENCE</scope>
</reference>
<reference evidence="6 9" key="5">
    <citation type="submission" date="2020-02" db="EMBL/GenBank/DDBJ databases">
        <title>Newly sequenced genome of strain CSTR1 showed variability in Candidatus Kuenenia stuttgartiensis genomes.</title>
        <authorList>
            <person name="Ding C."/>
            <person name="Adrian L."/>
        </authorList>
    </citation>
    <scope>NUCLEOTIDE SEQUENCE [LARGE SCALE GENOMIC DNA]</scope>
    <source>
        <strain evidence="6 9">CSTR1</strain>
    </source>
</reference>
<evidence type="ECO:0000313" key="5">
    <source>
        <dbReference type="EMBL" id="CAJ72228.1"/>
    </source>
</evidence>
<dbReference type="InterPro" id="IPR009051">
    <property type="entry name" value="Helical_ferredxn"/>
</dbReference>
<dbReference type="AlphaFoldDB" id="Q1PYR5"/>
<dbReference type="GO" id="GO:0016491">
    <property type="term" value="F:oxidoreductase activity"/>
    <property type="evidence" value="ECO:0007669"/>
    <property type="project" value="UniProtKB-KW"/>
</dbReference>
<protein>
    <submittedName>
        <fullName evidence="6">Putative NAD(P) oxidoreductase, FAD-containing subunit</fullName>
    </submittedName>
    <submittedName>
        <fullName evidence="5">Similar to NAD(P) oxidoreductase, FAD-containing subunit</fullName>
        <ecNumber evidence="5 6">1.-.-.-</ecNumber>
    </submittedName>
</protein>
<dbReference type="InterPro" id="IPR028261">
    <property type="entry name" value="DPD_II"/>
</dbReference>
<dbReference type="SUPFAM" id="SSF54862">
    <property type="entry name" value="4Fe-4S ferredoxins"/>
    <property type="match status" value="1"/>
</dbReference>
<dbReference type="SUPFAM" id="SSF46548">
    <property type="entry name" value="alpha-helical ferredoxin"/>
    <property type="match status" value="2"/>
</dbReference>
<dbReference type="RefSeq" id="WP_099324547.1">
    <property type="nucleotide sequence ID" value="NZ_CP049055.1"/>
</dbReference>
<dbReference type="Proteomes" id="UP000221734">
    <property type="component" value="Chromosome Kuenenia_stuttgartiensis_MBR1"/>
</dbReference>
<accession>Q1PYR5</accession>
<keyword evidence="1" id="KW-0479">Metal-binding</keyword>
<evidence type="ECO:0000259" key="4">
    <source>
        <dbReference type="PROSITE" id="PS51379"/>
    </source>
</evidence>
<dbReference type="KEGG" id="kst:KSMBR1_1277"/>
<dbReference type="PANTHER" id="PTHR42783">
    <property type="entry name" value="GLUTAMATE SYNTHASE [NADPH] SMALL CHAIN"/>
    <property type="match status" value="1"/>
</dbReference>
<dbReference type="EMBL" id="CT573072">
    <property type="protein sequence ID" value="CAJ72228.1"/>
    <property type="molecule type" value="Genomic_DNA"/>
</dbReference>
<evidence type="ECO:0000313" key="8">
    <source>
        <dbReference type="Proteomes" id="UP000221734"/>
    </source>
</evidence>
<keyword evidence="5" id="KW-0560">Oxidoreductase</keyword>
<sequence length="566" mass="62423">MEYTLIKTDDHWFRQNINCQYACPVNTPAMNYIELIAEENFDASLNLNFMANLFPPILGRVCTHPCETACRRGAIDSPIAICTLKRSAADFALHPFPQKKVAVKKTGKRIAIIGSGPCGLAAAHDLAVKGHDVIIYEALPVAGGMLSVGIPPYRLPRSIIENTLQWIKGFGVEILINTPVNTPEKFEELLQTFDAVYIAAGAHKSSRMDIPGEDLEGVIHGVSFMKETNLGTIKNVPKSVVVIGGGFTAIDCARTSLRLDAGKASIVYRRTREEMPAGEMEVQMAEEEGIEMLCLTSPVRLIGKDGKVTHIECVRNEPGKPDESGRRRPEVIEGSNFTIPVDLVIPAIGQAPDIVFLSERLGVKVNKWGMPLIDETGMTSRKGVFAGGDCVTGPRNVIEVIADGRKAAGSIHTFLTGQEKGDYQFYYKHQSPSKRVSDYEVAPRQKQESLPLDKRGCLDAESELGFSMENTLKEANRCLLCHYNIFIDEKCILCGGCIDVCPYNCISMVSRENISLPDSLRNEENIPEEWDAAMIIDEEKCIRCGLCVKRCPTRAITMKRFAYSEG</sequence>
<evidence type="ECO:0000313" key="9">
    <source>
        <dbReference type="Proteomes" id="UP000501926"/>
    </source>
</evidence>
<dbReference type="PROSITE" id="PS00198">
    <property type="entry name" value="4FE4S_FER_1"/>
    <property type="match status" value="1"/>
</dbReference>
<evidence type="ECO:0000313" key="7">
    <source>
        <dbReference type="EMBL" id="SOH03779.1"/>
    </source>
</evidence>
<dbReference type="PANTHER" id="PTHR42783:SF3">
    <property type="entry name" value="GLUTAMATE SYNTHASE [NADPH] SMALL CHAIN-RELATED"/>
    <property type="match status" value="1"/>
</dbReference>
<dbReference type="Proteomes" id="UP000501926">
    <property type="component" value="Chromosome"/>
</dbReference>
<dbReference type="InterPro" id="IPR017896">
    <property type="entry name" value="4Fe4S_Fe-S-bd"/>
</dbReference>
<dbReference type="Gene3D" id="3.50.50.60">
    <property type="entry name" value="FAD/NAD(P)-binding domain"/>
    <property type="match status" value="2"/>
</dbReference>
<name>Q1PYR5_KUEST</name>
<dbReference type="PRINTS" id="PR00419">
    <property type="entry name" value="ADXRDTASE"/>
</dbReference>
<dbReference type="GO" id="GO:0046872">
    <property type="term" value="F:metal ion binding"/>
    <property type="evidence" value="ECO:0007669"/>
    <property type="project" value="UniProtKB-KW"/>
</dbReference>
<reference evidence="8" key="4">
    <citation type="submission" date="2017-10" db="EMBL/GenBank/DDBJ databases">
        <authorList>
            <person name="Frank J."/>
        </authorList>
    </citation>
    <scope>NUCLEOTIDE SEQUENCE [LARGE SCALE GENOMIC DNA]</scope>
</reference>
<feature type="domain" description="4Fe-4S ferredoxin-type" evidence="4">
    <location>
        <begin position="532"/>
        <end position="561"/>
    </location>
</feature>
<dbReference type="EC" id="1.-.-.-" evidence="5 6"/>
<keyword evidence="3" id="KW-0411">Iron-sulfur</keyword>
<dbReference type="SUPFAM" id="SSF51971">
    <property type="entry name" value="Nucleotide-binding domain"/>
    <property type="match status" value="1"/>
</dbReference>
<feature type="domain" description="4Fe-4S ferredoxin-type" evidence="4">
    <location>
        <begin position="483"/>
        <end position="511"/>
    </location>
</feature>
<dbReference type="Pfam" id="PF07992">
    <property type="entry name" value="Pyr_redox_2"/>
    <property type="match status" value="1"/>
</dbReference>
<gene>
    <name evidence="6" type="ORF">KsCSTR_10300</name>
    <name evidence="7" type="ORF">KSMBR1_1277</name>
    <name evidence="5" type="ORF">kustd1483</name>
</gene>
<dbReference type="InterPro" id="IPR017900">
    <property type="entry name" value="4Fe4S_Fe_S_CS"/>
</dbReference>
<dbReference type="GO" id="GO:0051536">
    <property type="term" value="F:iron-sulfur cluster binding"/>
    <property type="evidence" value="ECO:0007669"/>
    <property type="project" value="UniProtKB-KW"/>
</dbReference>